<keyword evidence="3" id="KW-0472">Membrane</keyword>
<organism evidence="5 6">
    <name type="scientific">Mesorhabditis belari</name>
    <dbReference type="NCBI Taxonomy" id="2138241"/>
    <lineage>
        <taxon>Eukaryota</taxon>
        <taxon>Metazoa</taxon>
        <taxon>Ecdysozoa</taxon>
        <taxon>Nematoda</taxon>
        <taxon>Chromadorea</taxon>
        <taxon>Rhabditida</taxon>
        <taxon>Rhabditina</taxon>
        <taxon>Rhabditomorpha</taxon>
        <taxon>Rhabditoidea</taxon>
        <taxon>Rhabditidae</taxon>
        <taxon>Mesorhabditinae</taxon>
        <taxon>Mesorhabditis</taxon>
    </lineage>
</organism>
<protein>
    <recommendedName>
        <fullName evidence="4">EGF-like domain-containing protein</fullName>
    </recommendedName>
</protein>
<keyword evidence="1" id="KW-0245">EGF-like domain</keyword>
<evidence type="ECO:0000256" key="2">
    <source>
        <dbReference type="SAM" id="MobiDB-lite"/>
    </source>
</evidence>
<evidence type="ECO:0000313" key="5">
    <source>
        <dbReference type="Proteomes" id="UP000887575"/>
    </source>
</evidence>
<keyword evidence="5" id="KW-1185">Reference proteome</keyword>
<feature type="compositionally biased region" description="Polar residues" evidence="2">
    <location>
        <begin position="370"/>
        <end position="382"/>
    </location>
</feature>
<comment type="caution">
    <text evidence="1">Lacks conserved residue(s) required for the propagation of feature annotation.</text>
</comment>
<dbReference type="AlphaFoldDB" id="A0AAF3F2I9"/>
<feature type="region of interest" description="Disordered" evidence="2">
    <location>
        <begin position="353"/>
        <end position="423"/>
    </location>
</feature>
<keyword evidence="3" id="KW-1133">Transmembrane helix</keyword>
<feature type="domain" description="EGF-like" evidence="4">
    <location>
        <begin position="180"/>
        <end position="215"/>
    </location>
</feature>
<dbReference type="InterPro" id="IPR000742">
    <property type="entry name" value="EGF"/>
</dbReference>
<evidence type="ECO:0000259" key="4">
    <source>
        <dbReference type="PROSITE" id="PS50026"/>
    </source>
</evidence>
<accession>A0AAF3F2I9</accession>
<feature type="compositionally biased region" description="Low complexity" evidence="2">
    <location>
        <begin position="403"/>
        <end position="423"/>
    </location>
</feature>
<reference evidence="6" key="1">
    <citation type="submission" date="2024-02" db="UniProtKB">
        <authorList>
            <consortium name="WormBaseParasite"/>
        </authorList>
    </citation>
    <scope>IDENTIFICATION</scope>
</reference>
<dbReference type="PROSITE" id="PS50026">
    <property type="entry name" value="EGF_3"/>
    <property type="match status" value="1"/>
</dbReference>
<proteinExistence type="predicted"/>
<evidence type="ECO:0000256" key="1">
    <source>
        <dbReference type="PROSITE-ProRule" id="PRU00076"/>
    </source>
</evidence>
<feature type="transmembrane region" description="Helical" evidence="3">
    <location>
        <begin position="221"/>
        <end position="242"/>
    </location>
</feature>
<keyword evidence="3" id="KW-0812">Transmembrane</keyword>
<name>A0AAF3F2I9_9BILA</name>
<feature type="compositionally biased region" description="Pro residues" evidence="2">
    <location>
        <begin position="384"/>
        <end position="395"/>
    </location>
</feature>
<dbReference type="Gene3D" id="2.10.25.10">
    <property type="entry name" value="Laminin"/>
    <property type="match status" value="1"/>
</dbReference>
<evidence type="ECO:0000256" key="3">
    <source>
        <dbReference type="SAM" id="Phobius"/>
    </source>
</evidence>
<feature type="region of interest" description="Disordered" evidence="2">
    <location>
        <begin position="70"/>
        <end position="91"/>
    </location>
</feature>
<dbReference type="Proteomes" id="UP000887575">
    <property type="component" value="Unassembled WGS sequence"/>
</dbReference>
<dbReference type="WBParaSite" id="MBELARI_LOCUS20764.1">
    <property type="protein sequence ID" value="MBELARI_LOCUS20764.1"/>
    <property type="gene ID" value="MBELARI_LOCUS20764"/>
</dbReference>
<feature type="compositionally biased region" description="Pro residues" evidence="2">
    <location>
        <begin position="78"/>
        <end position="87"/>
    </location>
</feature>
<sequence>MDSLSVLGRDSNWRSFSHRWSHSAQTMELVLAATPPPLPLFAANFSVVPIGKVEPLATSPPFLLNATTRPSIRKEQVPRPPALPPNKPDLNSGGLHIDFKGMLDSTIDSAKDLFGDMFGLNAECLNGGKRISGNKCECTYGYRGSRCEEITCENNGIRRRVERQKPPQFVCSCPHPEYITGKHCEKVVCLNNGSWSVQEQMCICDEQWYYGKFCEGKRTHLPFLIGIPLVIIAFILLMCYLCKKDWCPRQPRRGRHGMYRNGEAQSRRRPISTNRTPRTRAHATGILVQEHLLGEERGAPMRSPAYPPGIVPPFVIRLDTIPTFNPGMVGGVDPAGAGMTALELIKEIEPPPSYDQAMAVPRPPAYTASPRESQVVGHSTRGTPPLPTTVPPVAPPSNLTARSSPSSNSNSNGSSASSSNHRR</sequence>
<evidence type="ECO:0000313" key="6">
    <source>
        <dbReference type="WBParaSite" id="MBELARI_LOCUS20764.1"/>
    </source>
</evidence>